<gene>
    <name evidence="2" type="ORF">EKO23_14380</name>
</gene>
<accession>A0A4Q4ZCP5</accession>
<feature type="transmembrane region" description="Helical" evidence="1">
    <location>
        <begin position="133"/>
        <end position="151"/>
    </location>
</feature>
<reference evidence="2 3" key="1">
    <citation type="submission" date="2019-01" db="EMBL/GenBank/DDBJ databases">
        <title>Nocardioides guangzhouensis sp. nov., an actinobacterium isolated from soil.</title>
        <authorList>
            <person name="Fu Y."/>
            <person name="Cai Y."/>
            <person name="Lin Z."/>
            <person name="Chen P."/>
        </authorList>
    </citation>
    <scope>NUCLEOTIDE SEQUENCE [LARGE SCALE GENOMIC DNA]</scope>
    <source>
        <strain evidence="2 3">130</strain>
    </source>
</reference>
<dbReference type="RefSeq" id="WP_134718448.1">
    <property type="nucleotide sequence ID" value="NZ_SDKM01000020.1"/>
</dbReference>
<feature type="transmembrane region" description="Helical" evidence="1">
    <location>
        <begin position="198"/>
        <end position="219"/>
    </location>
</feature>
<protein>
    <recommendedName>
        <fullName evidence="4">YfhO family protein</fullName>
    </recommendedName>
</protein>
<feature type="transmembrane region" description="Helical" evidence="1">
    <location>
        <begin position="163"/>
        <end position="192"/>
    </location>
</feature>
<keyword evidence="3" id="KW-1185">Reference proteome</keyword>
<dbReference type="OrthoDB" id="3463898at2"/>
<feature type="transmembrane region" description="Helical" evidence="1">
    <location>
        <begin position="90"/>
        <end position="113"/>
    </location>
</feature>
<name>A0A4Q4ZCP5_9ACTN</name>
<feature type="transmembrane region" description="Helical" evidence="1">
    <location>
        <begin position="231"/>
        <end position="253"/>
    </location>
</feature>
<evidence type="ECO:0008006" key="4">
    <source>
        <dbReference type="Google" id="ProtNLM"/>
    </source>
</evidence>
<organism evidence="2 3">
    <name type="scientific">Nocardioides guangzhouensis</name>
    <dbReference type="NCBI Taxonomy" id="2497878"/>
    <lineage>
        <taxon>Bacteria</taxon>
        <taxon>Bacillati</taxon>
        <taxon>Actinomycetota</taxon>
        <taxon>Actinomycetes</taxon>
        <taxon>Propionibacteriales</taxon>
        <taxon>Nocardioidaceae</taxon>
        <taxon>Nocardioides</taxon>
    </lineage>
</organism>
<feature type="transmembrane region" description="Helical" evidence="1">
    <location>
        <begin position="294"/>
        <end position="314"/>
    </location>
</feature>
<sequence length="586" mass="60423">MSRPLPNEPAPAADRFGWLPLAWAALLTLVLLGPALGRGYVLSYDMVWVPDLALRSDFLGLSPALPRAVPSDAVVAVLDAGGTGMLLQKLVLLGTPLLAAAGAVRLVGASTVARMVAVTVTVWNPFVVERLWIGHWPVLLGYAVVPWLVVLGRRVRDAAGVPLALWFLLPLGCLSASAGLVSAAALLVSAAGAPARRWAGLAALCLAANAPWLVAGATHAGDARTGTGSSVFGLGPDGAVPAPLAALGLGGIWNAEVVPGSRDGAAGWLWGAVVVLLAALGARAWWRRERRADAVGVAVLWLAGYGLAVLTWAAPGATSWLGENLPGGGLLRDGARSLALCLPLLVSLVASGAEVVVARAGGRVAAVALAVACTLVPVALLTDAAWGIGGALRPAHYPAEYAAARSAVVAAAAGRDGDLLVLPFTSYRAPDWNGHRKVLDPLGRYLTPNYLASDDLAVSGDVIPGEDPRASSVRAALRLPSATDRAEALGRLGVRWVAREADAPAADNPVYDAAVAGRTIHDGQRLEVVEIRSPVAVRDQSRTELVATALAWTAFAALPLVGAVTLVTRRARRMVTGEETTATVRR</sequence>
<comment type="caution">
    <text evidence="2">The sequence shown here is derived from an EMBL/GenBank/DDBJ whole genome shotgun (WGS) entry which is preliminary data.</text>
</comment>
<dbReference type="EMBL" id="SDKM01000020">
    <property type="protein sequence ID" value="RYP84944.1"/>
    <property type="molecule type" value="Genomic_DNA"/>
</dbReference>
<proteinExistence type="predicted"/>
<dbReference type="AlphaFoldDB" id="A0A4Q4ZCP5"/>
<evidence type="ECO:0000256" key="1">
    <source>
        <dbReference type="SAM" id="Phobius"/>
    </source>
</evidence>
<feature type="transmembrane region" description="Helical" evidence="1">
    <location>
        <begin position="334"/>
        <end position="357"/>
    </location>
</feature>
<feature type="transmembrane region" description="Helical" evidence="1">
    <location>
        <begin position="545"/>
        <end position="567"/>
    </location>
</feature>
<dbReference type="Proteomes" id="UP000295198">
    <property type="component" value="Unassembled WGS sequence"/>
</dbReference>
<keyword evidence="1" id="KW-1133">Transmembrane helix</keyword>
<feature type="transmembrane region" description="Helical" evidence="1">
    <location>
        <begin position="265"/>
        <end position="282"/>
    </location>
</feature>
<evidence type="ECO:0000313" key="3">
    <source>
        <dbReference type="Proteomes" id="UP000295198"/>
    </source>
</evidence>
<keyword evidence="1" id="KW-0812">Transmembrane</keyword>
<feature type="transmembrane region" description="Helical" evidence="1">
    <location>
        <begin position="364"/>
        <end position="388"/>
    </location>
</feature>
<evidence type="ECO:0000313" key="2">
    <source>
        <dbReference type="EMBL" id="RYP84944.1"/>
    </source>
</evidence>
<keyword evidence="1" id="KW-0472">Membrane</keyword>